<protein>
    <recommendedName>
        <fullName evidence="3">DUF4034 domain-containing protein</fullName>
    </recommendedName>
</protein>
<proteinExistence type="predicted"/>
<name>A0ABU9Y7B8_9SPHN</name>
<reference evidence="1 2" key="1">
    <citation type="submission" date="2024-05" db="EMBL/GenBank/DDBJ databases">
        <authorList>
            <person name="Liu Q."/>
            <person name="Xin Y.-H."/>
        </authorList>
    </citation>
    <scope>NUCLEOTIDE SEQUENCE [LARGE SCALE GENOMIC DNA]</scope>
    <source>
        <strain evidence="1 2">CGMCC 1.10181</strain>
    </source>
</reference>
<gene>
    <name evidence="1" type="ORF">ABC974_18780</name>
</gene>
<dbReference type="EMBL" id="JBDIME010000019">
    <property type="protein sequence ID" value="MEN2791683.1"/>
    <property type="molecule type" value="Genomic_DNA"/>
</dbReference>
<evidence type="ECO:0008006" key="3">
    <source>
        <dbReference type="Google" id="ProtNLM"/>
    </source>
</evidence>
<dbReference type="Proteomes" id="UP001419910">
    <property type="component" value="Unassembled WGS sequence"/>
</dbReference>
<evidence type="ECO:0000313" key="1">
    <source>
        <dbReference type="EMBL" id="MEN2791683.1"/>
    </source>
</evidence>
<dbReference type="RefSeq" id="WP_345840506.1">
    <property type="nucleotide sequence ID" value="NZ_JBDIME010000019.1"/>
</dbReference>
<evidence type="ECO:0000313" key="2">
    <source>
        <dbReference type="Proteomes" id="UP001419910"/>
    </source>
</evidence>
<comment type="caution">
    <text evidence="1">The sequence shown here is derived from an EMBL/GenBank/DDBJ whole genome shotgun (WGS) entry which is preliminary data.</text>
</comment>
<sequence length="301" mass="34159">MRTAFVKEDFAALDAMENDYRGSGGSTQSGASKLQAYYEALNFFLSGLNPPGQCDTAWQPYLDRWRKASPQAPAPIIANAALIEARAWCYRGDGPAGSVGASAWQPYEENIEAAAALLRQEEKAASIDPQYYAEMERLYVAQGRSRAEFRHLLDEASARYPYYYNIYFEAQRYFQPHWYGSNADIELLARYAVEKTRARDGKSAYARIYWHSVLCGCTDELAGMDWPVMQTAMADLAERYPVDWTYLKLIQLACLRGEADEARKYFARLTVNDAGAWSREDWERCRQLVGPNSQAFPEGTE</sequence>
<accession>A0ABU9Y7B8</accession>
<keyword evidence="2" id="KW-1185">Reference proteome</keyword>
<organism evidence="1 2">
    <name type="scientific">Sphingomonas oligophenolica</name>
    <dbReference type="NCBI Taxonomy" id="301154"/>
    <lineage>
        <taxon>Bacteria</taxon>
        <taxon>Pseudomonadati</taxon>
        <taxon>Pseudomonadota</taxon>
        <taxon>Alphaproteobacteria</taxon>
        <taxon>Sphingomonadales</taxon>
        <taxon>Sphingomonadaceae</taxon>
        <taxon>Sphingomonas</taxon>
    </lineage>
</organism>